<feature type="transmembrane region" description="Helical" evidence="10">
    <location>
        <begin position="85"/>
        <end position="101"/>
    </location>
</feature>
<dbReference type="AlphaFoldDB" id="G8U069"/>
<dbReference type="PATRIC" id="fig|679936.5.peg.1890"/>
<sequence length="144" mass="15395">MASSHPGRGTAIGLTAIAAGAALATLWVNAAPRTAGCPGSAVLPVINCAAVVSSAGSHLAGLPLGVWALFWLVGYWEAYRYASRYHLYWSLLGIGGVVYAWSKEWAVHHLCLWCTVTQVAILVLVGMTRWTKPVKTPRKKDSGY</sequence>
<dbReference type="HOGENOM" id="CLU_1795475_0_0_9"/>
<evidence type="ECO:0000256" key="10">
    <source>
        <dbReference type="SAM" id="Phobius"/>
    </source>
</evidence>
<evidence type="ECO:0000256" key="1">
    <source>
        <dbReference type="ARBA" id="ARBA00004141"/>
    </source>
</evidence>
<keyword evidence="13" id="KW-1185">Reference proteome</keyword>
<keyword evidence="7 10" id="KW-0472">Membrane</keyword>
<dbReference type="KEGG" id="sap:Sulac_1825"/>
<dbReference type="GO" id="GO:0016491">
    <property type="term" value="F:oxidoreductase activity"/>
    <property type="evidence" value="ECO:0007669"/>
    <property type="project" value="UniProtKB-KW"/>
</dbReference>
<feature type="transmembrane region" description="Helical" evidence="10">
    <location>
        <begin position="107"/>
        <end position="130"/>
    </location>
</feature>
<feature type="domain" description="Vitamin K epoxide reductase" evidence="11">
    <location>
        <begin position="13"/>
        <end position="127"/>
    </location>
</feature>
<dbReference type="Pfam" id="PF07884">
    <property type="entry name" value="VKOR"/>
    <property type="match status" value="1"/>
</dbReference>
<evidence type="ECO:0000256" key="8">
    <source>
        <dbReference type="ARBA" id="ARBA00023157"/>
    </source>
</evidence>
<dbReference type="GO" id="GO:0016020">
    <property type="term" value="C:membrane"/>
    <property type="evidence" value="ECO:0007669"/>
    <property type="project" value="UniProtKB-SubCell"/>
</dbReference>
<keyword evidence="8" id="KW-1015">Disulfide bond</keyword>
<dbReference type="Gene3D" id="1.20.1440.130">
    <property type="entry name" value="VKOR domain"/>
    <property type="match status" value="1"/>
</dbReference>
<evidence type="ECO:0000256" key="4">
    <source>
        <dbReference type="ARBA" id="ARBA00022719"/>
    </source>
</evidence>
<protein>
    <submittedName>
        <fullName evidence="12">Vitamin K epoxide reductase</fullName>
    </submittedName>
</protein>
<dbReference type="InterPro" id="IPR038354">
    <property type="entry name" value="VKOR_sf"/>
</dbReference>
<gene>
    <name evidence="12" type="ordered locus">Sulac_1825</name>
</gene>
<dbReference type="STRING" id="679936.Sulac_1825"/>
<feature type="transmembrane region" description="Helical" evidence="10">
    <location>
        <begin position="12"/>
        <end position="30"/>
    </location>
</feature>
<reference evidence="13" key="1">
    <citation type="submission" date="2011-12" db="EMBL/GenBank/DDBJ databases">
        <title>The complete genome of chromosome of Sulfobacillus acidophilus DSM 10332.</title>
        <authorList>
            <person name="Lucas S."/>
            <person name="Han J."/>
            <person name="Lapidus A."/>
            <person name="Bruce D."/>
            <person name="Goodwin L."/>
            <person name="Pitluck S."/>
            <person name="Peters L."/>
            <person name="Kyrpides N."/>
            <person name="Mavromatis K."/>
            <person name="Ivanova N."/>
            <person name="Mikhailova N."/>
            <person name="Chertkov O."/>
            <person name="Saunders E."/>
            <person name="Detter J.C."/>
            <person name="Tapia R."/>
            <person name="Han C."/>
            <person name="Land M."/>
            <person name="Hauser L."/>
            <person name="Markowitz V."/>
            <person name="Cheng J.-F."/>
            <person name="Hugenholtz P."/>
            <person name="Woyke T."/>
            <person name="Wu D."/>
            <person name="Pukall R."/>
            <person name="Gehrich-Schroeter G."/>
            <person name="Schneider S."/>
            <person name="Klenk H.-P."/>
            <person name="Eisen J.A."/>
        </authorList>
    </citation>
    <scope>NUCLEOTIDE SEQUENCE [LARGE SCALE GENOMIC DNA]</scope>
    <source>
        <strain evidence="13">ATCC 700253 / DSM 10332 / NAL</strain>
    </source>
</reference>
<evidence type="ECO:0000256" key="9">
    <source>
        <dbReference type="ARBA" id="ARBA00023284"/>
    </source>
</evidence>
<organism evidence="12 13">
    <name type="scientific">Sulfobacillus acidophilus (strain ATCC 700253 / DSM 10332 / NAL)</name>
    <dbReference type="NCBI Taxonomy" id="679936"/>
    <lineage>
        <taxon>Bacteria</taxon>
        <taxon>Bacillati</taxon>
        <taxon>Bacillota</taxon>
        <taxon>Clostridia</taxon>
        <taxon>Eubacteriales</taxon>
        <taxon>Clostridiales Family XVII. Incertae Sedis</taxon>
        <taxon>Sulfobacillus</taxon>
    </lineage>
</organism>
<evidence type="ECO:0000256" key="6">
    <source>
        <dbReference type="ARBA" id="ARBA00023002"/>
    </source>
</evidence>
<dbReference type="GO" id="GO:0048038">
    <property type="term" value="F:quinone binding"/>
    <property type="evidence" value="ECO:0007669"/>
    <property type="project" value="UniProtKB-KW"/>
</dbReference>
<evidence type="ECO:0000256" key="3">
    <source>
        <dbReference type="ARBA" id="ARBA00022692"/>
    </source>
</evidence>
<feature type="transmembrane region" description="Helical" evidence="10">
    <location>
        <begin position="50"/>
        <end position="73"/>
    </location>
</feature>
<proteinExistence type="inferred from homology"/>
<dbReference type="CDD" id="cd12918">
    <property type="entry name" value="VKOR_arc"/>
    <property type="match status" value="1"/>
</dbReference>
<comment type="subcellular location">
    <subcellularLocation>
        <location evidence="1">Membrane</location>
        <topology evidence="1">Multi-pass membrane protein</topology>
    </subcellularLocation>
</comment>
<name>G8U069_SULAD</name>
<dbReference type="Proteomes" id="UP000005439">
    <property type="component" value="Chromosome"/>
</dbReference>
<dbReference type="InterPro" id="IPR012932">
    <property type="entry name" value="VKOR"/>
</dbReference>
<evidence type="ECO:0000256" key="2">
    <source>
        <dbReference type="ARBA" id="ARBA00006214"/>
    </source>
</evidence>
<evidence type="ECO:0000259" key="11">
    <source>
        <dbReference type="Pfam" id="PF07884"/>
    </source>
</evidence>
<keyword evidence="9" id="KW-0676">Redox-active center</keyword>
<keyword evidence="6" id="KW-0560">Oxidoreductase</keyword>
<dbReference type="EMBL" id="CP003179">
    <property type="protein sequence ID" value="AEW05318.1"/>
    <property type="molecule type" value="Genomic_DNA"/>
</dbReference>
<evidence type="ECO:0000313" key="13">
    <source>
        <dbReference type="Proteomes" id="UP000005439"/>
    </source>
</evidence>
<accession>G8U069</accession>
<evidence type="ECO:0000313" key="12">
    <source>
        <dbReference type="EMBL" id="AEW05318.1"/>
    </source>
</evidence>
<evidence type="ECO:0000256" key="5">
    <source>
        <dbReference type="ARBA" id="ARBA00022989"/>
    </source>
</evidence>
<keyword evidence="4" id="KW-0874">Quinone</keyword>
<keyword evidence="5 10" id="KW-1133">Transmembrane helix</keyword>
<comment type="similarity">
    <text evidence="2">Belongs to the VKOR family.</text>
</comment>
<reference evidence="12 13" key="2">
    <citation type="journal article" date="2012" name="Stand. Genomic Sci.">
        <title>Complete genome sequence of the moderately thermophilic mineral-sulfide-oxidizing firmicute Sulfobacillus acidophilus type strain (NAL(T)).</title>
        <authorList>
            <person name="Anderson I."/>
            <person name="Chertkov O."/>
            <person name="Chen A."/>
            <person name="Saunders E."/>
            <person name="Lapidus A."/>
            <person name="Nolan M."/>
            <person name="Lucas S."/>
            <person name="Hammon N."/>
            <person name="Deshpande S."/>
            <person name="Cheng J.F."/>
            <person name="Han C."/>
            <person name="Tapia R."/>
            <person name="Goodwin L.A."/>
            <person name="Pitluck S."/>
            <person name="Liolios K."/>
            <person name="Pagani I."/>
            <person name="Ivanova N."/>
            <person name="Mikhailova N."/>
            <person name="Pati A."/>
            <person name="Palaniappan K."/>
            <person name="Land M."/>
            <person name="Pan C."/>
            <person name="Rohde M."/>
            <person name="Pukall R."/>
            <person name="Goker M."/>
            <person name="Detter J.C."/>
            <person name="Woyke T."/>
            <person name="Bristow J."/>
            <person name="Eisen J.A."/>
            <person name="Markowitz V."/>
            <person name="Hugenholtz P."/>
            <person name="Kyrpides N.C."/>
            <person name="Klenk H.P."/>
            <person name="Mavromatis K."/>
        </authorList>
    </citation>
    <scope>NUCLEOTIDE SEQUENCE [LARGE SCALE GENOMIC DNA]</scope>
    <source>
        <strain evidence="13">ATCC 700253 / DSM 10332 / NAL</strain>
    </source>
</reference>
<keyword evidence="3 10" id="KW-0812">Transmembrane</keyword>
<evidence type="ECO:0000256" key="7">
    <source>
        <dbReference type="ARBA" id="ARBA00023136"/>
    </source>
</evidence>